<dbReference type="AlphaFoldDB" id="A0A4S8K0Y5"/>
<gene>
    <name evidence="2" type="ORF">C4D60_Mb08t03100</name>
</gene>
<dbReference type="EMBL" id="PYDT01000002">
    <property type="protein sequence ID" value="THU68361.1"/>
    <property type="molecule type" value="Genomic_DNA"/>
</dbReference>
<reference evidence="2 3" key="1">
    <citation type="journal article" date="2019" name="Nat. Plants">
        <title>Genome sequencing of Musa balbisiana reveals subgenome evolution and function divergence in polyploid bananas.</title>
        <authorList>
            <person name="Yao X."/>
        </authorList>
    </citation>
    <scope>NUCLEOTIDE SEQUENCE [LARGE SCALE GENOMIC DNA]</scope>
    <source>
        <strain evidence="3">cv. DH-PKW</strain>
        <tissue evidence="2">Leaves</tissue>
    </source>
</reference>
<organism evidence="2 3">
    <name type="scientific">Musa balbisiana</name>
    <name type="common">Banana</name>
    <dbReference type="NCBI Taxonomy" id="52838"/>
    <lineage>
        <taxon>Eukaryota</taxon>
        <taxon>Viridiplantae</taxon>
        <taxon>Streptophyta</taxon>
        <taxon>Embryophyta</taxon>
        <taxon>Tracheophyta</taxon>
        <taxon>Spermatophyta</taxon>
        <taxon>Magnoliopsida</taxon>
        <taxon>Liliopsida</taxon>
        <taxon>Zingiberales</taxon>
        <taxon>Musaceae</taxon>
        <taxon>Musa</taxon>
    </lineage>
</organism>
<evidence type="ECO:0000313" key="2">
    <source>
        <dbReference type="EMBL" id="THU68361.1"/>
    </source>
</evidence>
<sequence>MVWRTESPAKTGVSNSTATVGTVEFKEPLLKMPRGPPEESRRRGEGYGAMKNARPSPDDEVFEELRMMKEKWVVKSDIALVRASHRSSGSRYTALPTL</sequence>
<feature type="compositionally biased region" description="Basic and acidic residues" evidence="1">
    <location>
        <begin position="36"/>
        <end position="45"/>
    </location>
</feature>
<protein>
    <submittedName>
        <fullName evidence="2">Uncharacterized protein</fullName>
    </submittedName>
</protein>
<name>A0A4S8K0Y5_MUSBA</name>
<evidence type="ECO:0000313" key="3">
    <source>
        <dbReference type="Proteomes" id="UP000317650"/>
    </source>
</evidence>
<proteinExistence type="predicted"/>
<comment type="caution">
    <text evidence="2">The sequence shown here is derived from an EMBL/GenBank/DDBJ whole genome shotgun (WGS) entry which is preliminary data.</text>
</comment>
<feature type="region of interest" description="Disordered" evidence="1">
    <location>
        <begin position="1"/>
        <end position="58"/>
    </location>
</feature>
<keyword evidence="3" id="KW-1185">Reference proteome</keyword>
<evidence type="ECO:0000256" key="1">
    <source>
        <dbReference type="SAM" id="MobiDB-lite"/>
    </source>
</evidence>
<dbReference type="Proteomes" id="UP000317650">
    <property type="component" value="Chromosome 8"/>
</dbReference>
<accession>A0A4S8K0Y5</accession>